<feature type="region of interest" description="Disordered" evidence="3">
    <location>
        <begin position="571"/>
        <end position="614"/>
    </location>
</feature>
<comment type="subcellular location">
    <subcellularLocation>
        <location evidence="1">Nucleus</location>
    </subcellularLocation>
</comment>
<dbReference type="InterPro" id="IPR025927">
    <property type="entry name" value="Znf_KANL2-like"/>
</dbReference>
<dbReference type="Pfam" id="PF13891">
    <property type="entry name" value="zf-C3HC3H_KANSL2"/>
    <property type="match status" value="1"/>
</dbReference>
<dbReference type="EMBL" id="NEVH01020984">
    <property type="protein sequence ID" value="PNF20231.1"/>
    <property type="molecule type" value="Genomic_DNA"/>
</dbReference>
<keyword evidence="2" id="KW-0539">Nucleus</keyword>
<feature type="region of interest" description="Disordered" evidence="3">
    <location>
        <begin position="133"/>
        <end position="155"/>
    </location>
</feature>
<dbReference type="GO" id="GO:0005634">
    <property type="term" value="C:nucleus"/>
    <property type="evidence" value="ECO:0007669"/>
    <property type="project" value="UniProtKB-SubCell"/>
</dbReference>
<comment type="caution">
    <text evidence="5">The sequence shown here is derived from an EMBL/GenBank/DDBJ whole genome shotgun (WGS) entry which is preliminary data.</text>
</comment>
<feature type="compositionally biased region" description="Basic residues" evidence="3">
    <location>
        <begin position="585"/>
        <end position="596"/>
    </location>
</feature>
<evidence type="ECO:0000259" key="4">
    <source>
        <dbReference type="Pfam" id="PF13891"/>
    </source>
</evidence>
<dbReference type="Proteomes" id="UP000235965">
    <property type="component" value="Unassembled WGS sequence"/>
</dbReference>
<dbReference type="OrthoDB" id="10038011at2759"/>
<dbReference type="AlphaFoldDB" id="A0A2J7PV82"/>
<keyword evidence="6" id="KW-1185">Reference proteome</keyword>
<evidence type="ECO:0000256" key="3">
    <source>
        <dbReference type="SAM" id="MobiDB-lite"/>
    </source>
</evidence>
<name>A0A2J7PV82_9NEOP</name>
<feature type="region of interest" description="Disordered" evidence="3">
    <location>
        <begin position="38"/>
        <end position="57"/>
    </location>
</feature>
<evidence type="ECO:0000313" key="6">
    <source>
        <dbReference type="Proteomes" id="UP000235965"/>
    </source>
</evidence>
<feature type="domain" description="KANL2-like probable zinc-finger" evidence="4">
    <location>
        <begin position="487"/>
        <end position="551"/>
    </location>
</feature>
<dbReference type="PANTHER" id="PTHR16198">
    <property type="match status" value="1"/>
</dbReference>
<protein>
    <recommendedName>
        <fullName evidence="4">KANL2-like probable zinc-finger domain-containing protein</fullName>
    </recommendedName>
</protein>
<gene>
    <name evidence="5" type="ORF">B7P43_G16187</name>
</gene>
<dbReference type="PANTHER" id="PTHR16198:SF2">
    <property type="entry name" value="INO80 COMPLEX SUBUNIT D"/>
    <property type="match status" value="1"/>
</dbReference>
<organism evidence="5 6">
    <name type="scientific">Cryptotermes secundus</name>
    <dbReference type="NCBI Taxonomy" id="105785"/>
    <lineage>
        <taxon>Eukaryota</taxon>
        <taxon>Metazoa</taxon>
        <taxon>Ecdysozoa</taxon>
        <taxon>Arthropoda</taxon>
        <taxon>Hexapoda</taxon>
        <taxon>Insecta</taxon>
        <taxon>Pterygota</taxon>
        <taxon>Neoptera</taxon>
        <taxon>Polyneoptera</taxon>
        <taxon>Dictyoptera</taxon>
        <taxon>Blattodea</taxon>
        <taxon>Blattoidea</taxon>
        <taxon>Termitoidae</taxon>
        <taxon>Kalotermitidae</taxon>
        <taxon>Cryptotermitinae</taxon>
        <taxon>Cryptotermes</taxon>
    </lineage>
</organism>
<accession>A0A2J7PV82</accession>
<sequence length="804" mass="89656">MMLQNETEMYNLGLGGNARYCNGHTQVVAGMATKDCKSKKGKMVPRKDDVPSPTSSVDGRLKFSDRLKALLKSGAPAAAGTVTKTTLAKDESVDQSDDPYAFSEPEPQVIHLYQNPNPNHTYSRRSVALTSKLRPPSSCQKSGFKVASPPTSGSSDMNAGKLYPALSASLGQLFPSNSVGLNSSLTPHIQPKNIVMSGGGGGGDKVSDDESSKTMNRLQAKIARNKVIGKHRKVRTSRQSPDISLRNTPLAHTAASMGKNSSSARTLWPLQRERSLLEEQLLGLKPEVLLKKDSASPPLLASRHAITYRPQMNHSSHAAMATIPNKRRRSKIVSRQNEVPRHETLQRIHSAQQALRDYSQDLYPLGVEVSDSDETDSEEAPVYQRHWFSALLESGLPCERGSRLVQIRSELRRRVNQTWKGMPLLPLGPRGRNQHSNLLVDALLDSARRHPSQAALFVRSSQHGKSCHSHMRHNRSKLTMLVKRMCSYRKGEADACSSLALPCTQHCIRHIMYNVDQLLFEHCTAKFSDNTQCCVPVFDICHELPLCLEHARKRGLFQDNYDRMCAEIKPKKVRKKAKPSAMTRPSKRGKKKRRVQRPPEPPPSDSMDVQADQEEPCEMVVGASSPAESLVEPYIKEEATNSVIAEQDLQQIPIKEEHQSMDLHQQQQQQQVEVEVEEEVLEMAEELPLDTAELANQASRLLEEHDLTNVLNQIPADAFNDLFTEDKNGQYEPTREETEELERALEAVDKDVKSLEKLSQTQGLLVDTLMDEHTLVQTLAQLPTDVPNVIPAVPVHLSQYLHPS</sequence>
<evidence type="ECO:0000313" key="5">
    <source>
        <dbReference type="EMBL" id="PNF20231.1"/>
    </source>
</evidence>
<reference evidence="5 6" key="1">
    <citation type="submission" date="2017-12" db="EMBL/GenBank/DDBJ databases">
        <title>Hemimetabolous genomes reveal molecular basis of termite eusociality.</title>
        <authorList>
            <person name="Harrison M.C."/>
            <person name="Jongepier E."/>
            <person name="Robertson H.M."/>
            <person name="Arning N."/>
            <person name="Bitard-Feildel T."/>
            <person name="Chao H."/>
            <person name="Childers C.P."/>
            <person name="Dinh H."/>
            <person name="Doddapaneni H."/>
            <person name="Dugan S."/>
            <person name="Gowin J."/>
            <person name="Greiner C."/>
            <person name="Han Y."/>
            <person name="Hu H."/>
            <person name="Hughes D.S.T."/>
            <person name="Huylmans A.-K."/>
            <person name="Kemena C."/>
            <person name="Kremer L.P.M."/>
            <person name="Lee S.L."/>
            <person name="Lopez-Ezquerra A."/>
            <person name="Mallet L."/>
            <person name="Monroy-Kuhn J.M."/>
            <person name="Moser A."/>
            <person name="Murali S.C."/>
            <person name="Muzny D.M."/>
            <person name="Otani S."/>
            <person name="Piulachs M.-D."/>
            <person name="Poelchau M."/>
            <person name="Qu J."/>
            <person name="Schaub F."/>
            <person name="Wada-Katsumata A."/>
            <person name="Worley K.C."/>
            <person name="Xie Q."/>
            <person name="Ylla G."/>
            <person name="Poulsen M."/>
            <person name="Gibbs R.A."/>
            <person name="Schal C."/>
            <person name="Richards S."/>
            <person name="Belles X."/>
            <person name="Korb J."/>
            <person name="Bornberg-Bauer E."/>
        </authorList>
    </citation>
    <scope>NUCLEOTIDE SEQUENCE [LARGE SCALE GENOMIC DNA]</scope>
    <source>
        <tissue evidence="5">Whole body</tissue>
    </source>
</reference>
<evidence type="ECO:0000256" key="2">
    <source>
        <dbReference type="ARBA" id="ARBA00023242"/>
    </source>
</evidence>
<proteinExistence type="predicted"/>
<evidence type="ECO:0000256" key="1">
    <source>
        <dbReference type="ARBA" id="ARBA00004123"/>
    </source>
</evidence>